<dbReference type="AlphaFoldDB" id="A0A1Z5KQC7"/>
<dbReference type="GO" id="GO:1902000">
    <property type="term" value="P:homogentisate catabolic process"/>
    <property type="evidence" value="ECO:0007669"/>
    <property type="project" value="TreeGrafter"/>
</dbReference>
<evidence type="ECO:0000256" key="3">
    <source>
        <dbReference type="ARBA" id="ARBA00004782"/>
    </source>
</evidence>
<feature type="binding site" evidence="15">
    <location>
        <position position="201"/>
    </location>
    <ligand>
        <name>Ca(2+)</name>
        <dbReference type="ChEBI" id="CHEBI:29108"/>
    </ligand>
</feature>
<evidence type="ECO:0000256" key="11">
    <source>
        <dbReference type="ARBA" id="ARBA00022878"/>
    </source>
</evidence>
<dbReference type="InterPro" id="IPR015377">
    <property type="entry name" value="Fumarylacetoacetase_N"/>
</dbReference>
<dbReference type="PROSITE" id="PS50404">
    <property type="entry name" value="GST_NTER"/>
    <property type="match status" value="1"/>
</dbReference>
<dbReference type="GO" id="GO:0006559">
    <property type="term" value="P:L-phenylalanine catabolic process"/>
    <property type="evidence" value="ECO:0007669"/>
    <property type="project" value="UniProtKB-UniPathway"/>
</dbReference>
<comment type="cofactor">
    <cofactor evidence="2 15">
        <name>Mg(2+)</name>
        <dbReference type="ChEBI" id="CHEBI:18420"/>
    </cofactor>
</comment>
<evidence type="ECO:0000313" key="19">
    <source>
        <dbReference type="Proteomes" id="UP000198406"/>
    </source>
</evidence>
<dbReference type="SUPFAM" id="SSF63433">
    <property type="entry name" value="Fumarylacetoacetate hydrolase, FAH, N-terminal domain"/>
    <property type="match status" value="1"/>
</dbReference>
<keyword evidence="11" id="KW-0828">Tyrosine catabolism</keyword>
<dbReference type="InParanoid" id="A0A1Z5KQC7"/>
<evidence type="ECO:0000256" key="8">
    <source>
        <dbReference type="ARBA" id="ARBA00022801"/>
    </source>
</evidence>
<evidence type="ECO:0000256" key="6">
    <source>
        <dbReference type="ARBA" id="ARBA00012094"/>
    </source>
</evidence>
<feature type="binding site" evidence="14">
    <location>
        <position position="127"/>
    </location>
    <ligand>
        <name>substrate</name>
    </ligand>
</feature>
<dbReference type="Pfam" id="PF01557">
    <property type="entry name" value="FAA_hydrolase"/>
    <property type="match status" value="1"/>
</dbReference>
<feature type="binding site" evidence="14">
    <location>
        <position position="355"/>
    </location>
    <ligand>
        <name>substrate</name>
    </ligand>
</feature>
<feature type="binding site" evidence="14">
    <location>
        <position position="242"/>
    </location>
    <ligand>
        <name>substrate</name>
    </ligand>
</feature>
<feature type="binding site" evidence="15">
    <location>
        <position position="235"/>
    </location>
    <ligand>
        <name>Ca(2+)</name>
        <dbReference type="ChEBI" id="CHEBI:29108"/>
    </ligand>
</feature>
<dbReference type="Proteomes" id="UP000198406">
    <property type="component" value="Unassembled WGS sequence"/>
</dbReference>
<keyword evidence="8 18" id="KW-0378">Hydrolase</keyword>
<dbReference type="InterPro" id="IPR004045">
    <property type="entry name" value="Glutathione_S-Trfase_N"/>
</dbReference>
<dbReference type="Gene3D" id="2.30.30.230">
    <property type="entry name" value="Fumarylacetoacetase, N-terminal domain"/>
    <property type="match status" value="1"/>
</dbReference>
<feature type="binding site" evidence="14">
    <location>
        <position position="141"/>
    </location>
    <ligand>
        <name>substrate</name>
    </ligand>
</feature>
<reference evidence="18 19" key="1">
    <citation type="journal article" date="2015" name="Plant Cell">
        <title>Oil accumulation by the oleaginous diatom Fistulifera solaris as revealed by the genome and transcriptome.</title>
        <authorList>
            <person name="Tanaka T."/>
            <person name="Maeda Y."/>
            <person name="Veluchamy A."/>
            <person name="Tanaka M."/>
            <person name="Abida H."/>
            <person name="Marechal E."/>
            <person name="Bowler C."/>
            <person name="Muto M."/>
            <person name="Sunaga Y."/>
            <person name="Tanaka M."/>
            <person name="Yoshino T."/>
            <person name="Taniguchi T."/>
            <person name="Fukuda Y."/>
            <person name="Nemoto M."/>
            <person name="Matsumoto M."/>
            <person name="Wong P.S."/>
            <person name="Aburatani S."/>
            <person name="Fujibuchi W."/>
        </authorList>
    </citation>
    <scope>NUCLEOTIDE SEQUENCE [LARGE SCALE GENOMIC DNA]</scope>
    <source>
        <strain evidence="18 19">JPCC DA0580</strain>
    </source>
</reference>
<name>A0A1Z5KQC7_FISSO</name>
<organism evidence="18 19">
    <name type="scientific">Fistulifera solaris</name>
    <name type="common">Oleaginous diatom</name>
    <dbReference type="NCBI Taxonomy" id="1519565"/>
    <lineage>
        <taxon>Eukaryota</taxon>
        <taxon>Sar</taxon>
        <taxon>Stramenopiles</taxon>
        <taxon>Ochrophyta</taxon>
        <taxon>Bacillariophyta</taxon>
        <taxon>Bacillariophyceae</taxon>
        <taxon>Bacillariophycidae</taxon>
        <taxon>Naviculales</taxon>
        <taxon>Naviculaceae</taxon>
        <taxon>Fistulifera</taxon>
    </lineage>
</organism>
<evidence type="ECO:0000256" key="10">
    <source>
        <dbReference type="ARBA" id="ARBA00022842"/>
    </source>
</evidence>
<comment type="cofactor">
    <cofactor evidence="1 15">
        <name>Ca(2+)</name>
        <dbReference type="ChEBI" id="CHEBI:29108"/>
    </cofactor>
</comment>
<feature type="domain" description="GST C-terminal" evidence="17">
    <location>
        <begin position="529"/>
        <end position="658"/>
    </location>
</feature>
<dbReference type="GO" id="GO:0005737">
    <property type="term" value="C:cytoplasm"/>
    <property type="evidence" value="ECO:0007669"/>
    <property type="project" value="InterPro"/>
</dbReference>
<dbReference type="InterPro" id="IPR036282">
    <property type="entry name" value="Glutathione-S-Trfase_C_sf"/>
</dbReference>
<dbReference type="SFLD" id="SFLDG00358">
    <property type="entry name" value="Main_(cytGST)"/>
    <property type="match status" value="1"/>
</dbReference>
<evidence type="ECO:0000256" key="13">
    <source>
        <dbReference type="PIRSR" id="PIRSR605959-1"/>
    </source>
</evidence>
<dbReference type="GO" id="GO:0006572">
    <property type="term" value="P:L-tyrosine catabolic process"/>
    <property type="evidence" value="ECO:0007669"/>
    <property type="project" value="UniProtKB-KW"/>
</dbReference>
<feature type="binding site" evidence="15">
    <location>
        <position position="259"/>
    </location>
    <ligand>
        <name>Mg(2+)</name>
        <dbReference type="ChEBI" id="CHEBI:18420"/>
    </ligand>
</feature>
<gene>
    <name evidence="18" type="ORF">FisN_12Hh115</name>
</gene>
<dbReference type="GO" id="GO:0046872">
    <property type="term" value="F:metal ion binding"/>
    <property type="evidence" value="ECO:0007669"/>
    <property type="project" value="UniProtKB-KW"/>
</dbReference>
<evidence type="ECO:0000256" key="7">
    <source>
        <dbReference type="ARBA" id="ARBA00022723"/>
    </source>
</evidence>
<comment type="similarity">
    <text evidence="4">Belongs to the GST superfamily. Zeta family.</text>
</comment>
<dbReference type="SUPFAM" id="SSF52833">
    <property type="entry name" value="Thioredoxin-like"/>
    <property type="match status" value="1"/>
</dbReference>
<accession>A0A1Z5KQC7</accession>
<protein>
    <recommendedName>
        <fullName evidence="6">fumarylacetoacetase</fullName>
        <ecNumber evidence="6">3.7.1.2</ecNumber>
    </recommendedName>
</protein>
<dbReference type="InterPro" id="IPR036663">
    <property type="entry name" value="Fumarylacetoacetase_C_sf"/>
</dbReference>
<comment type="caution">
    <text evidence="18">The sequence shown here is derived from an EMBL/GenBank/DDBJ whole genome shotgun (WGS) entry which is preliminary data.</text>
</comment>
<dbReference type="SFLD" id="SFLDS00019">
    <property type="entry name" value="Glutathione_Transferase_(cytos"/>
    <property type="match status" value="1"/>
</dbReference>
<dbReference type="InterPro" id="IPR011234">
    <property type="entry name" value="Fumarylacetoacetase-like_C"/>
</dbReference>
<dbReference type="PANTHER" id="PTHR43069:SF2">
    <property type="entry name" value="FUMARYLACETOACETASE"/>
    <property type="match status" value="1"/>
</dbReference>
<evidence type="ECO:0000256" key="14">
    <source>
        <dbReference type="PIRSR" id="PIRSR605959-2"/>
    </source>
</evidence>
<keyword evidence="19" id="KW-1185">Reference proteome</keyword>
<dbReference type="PANTHER" id="PTHR43069">
    <property type="entry name" value="FUMARYLACETOACETASE"/>
    <property type="match status" value="1"/>
</dbReference>
<keyword evidence="10 15" id="KW-0460">Magnesium</keyword>
<dbReference type="NCBIfam" id="TIGR01262">
    <property type="entry name" value="maiA"/>
    <property type="match status" value="1"/>
</dbReference>
<dbReference type="PROSITE" id="PS50405">
    <property type="entry name" value="GST_CTER"/>
    <property type="match status" value="1"/>
</dbReference>
<dbReference type="EMBL" id="BDSP01000276">
    <property type="protein sequence ID" value="GAX28520.1"/>
    <property type="molecule type" value="Genomic_DNA"/>
</dbReference>
<dbReference type="InterPro" id="IPR005955">
    <property type="entry name" value="GST_Zeta"/>
</dbReference>
<dbReference type="InterPro" id="IPR010987">
    <property type="entry name" value="Glutathione-S-Trfase_C-like"/>
</dbReference>
<comment type="pathway">
    <text evidence="3">Amino-acid degradation; L-phenylalanine degradation; acetoacetate and fumarate from L-phenylalanine: step 6/6.</text>
</comment>
<feature type="binding site" evidence="15">
    <location>
        <position position="255"/>
    </location>
    <ligand>
        <name>Mg(2+)</name>
        <dbReference type="ChEBI" id="CHEBI:18420"/>
    </ligand>
</feature>
<evidence type="ECO:0000256" key="9">
    <source>
        <dbReference type="ARBA" id="ARBA00022837"/>
    </source>
</evidence>
<evidence type="ECO:0000256" key="1">
    <source>
        <dbReference type="ARBA" id="ARBA00001913"/>
    </source>
</evidence>
<dbReference type="Gene3D" id="3.40.30.10">
    <property type="entry name" value="Glutaredoxin"/>
    <property type="match status" value="1"/>
</dbReference>
<evidence type="ECO:0000313" key="18">
    <source>
        <dbReference type="EMBL" id="GAX28520.1"/>
    </source>
</evidence>
<dbReference type="InterPro" id="IPR005959">
    <property type="entry name" value="Fumarylacetoacetase"/>
</dbReference>
<evidence type="ECO:0000256" key="4">
    <source>
        <dbReference type="ARBA" id="ARBA00010007"/>
    </source>
</evidence>
<dbReference type="SUPFAM" id="SSF56529">
    <property type="entry name" value="FAH"/>
    <property type="match status" value="1"/>
</dbReference>
<dbReference type="UniPathway" id="UPA00139">
    <property type="reaction ID" value="UER00341"/>
</dbReference>
<dbReference type="InterPro" id="IPR040079">
    <property type="entry name" value="Glutathione_S-Trfase"/>
</dbReference>
<dbReference type="Gene3D" id="1.20.1050.10">
    <property type="match status" value="1"/>
</dbReference>
<evidence type="ECO:0000259" key="17">
    <source>
        <dbReference type="PROSITE" id="PS50405"/>
    </source>
</evidence>
<feature type="binding site" evidence="15">
    <location>
        <position position="235"/>
    </location>
    <ligand>
        <name>Mg(2+)</name>
        <dbReference type="ChEBI" id="CHEBI:18420"/>
    </ligand>
</feature>
<dbReference type="Pfam" id="PF09298">
    <property type="entry name" value="FAA_hydrolase_N"/>
    <property type="match status" value="1"/>
</dbReference>
<feature type="active site" description="Proton acceptor" evidence="13">
    <location>
        <position position="132"/>
    </location>
</feature>
<dbReference type="InterPro" id="IPR036249">
    <property type="entry name" value="Thioredoxin-like_sf"/>
</dbReference>
<dbReference type="FunFam" id="3.90.850.10:FF:000009">
    <property type="entry name" value="Fumarylacetoacetase"/>
    <property type="match status" value="1"/>
</dbReference>
<dbReference type="EC" id="3.7.1.2" evidence="6"/>
<evidence type="ECO:0000256" key="15">
    <source>
        <dbReference type="PIRSR" id="PIRSR605959-3"/>
    </source>
</evidence>
<feature type="domain" description="GST N-terminal" evidence="16">
    <location>
        <begin position="436"/>
        <end position="523"/>
    </location>
</feature>
<dbReference type="SUPFAM" id="SSF47616">
    <property type="entry name" value="GST C-terminal domain-like"/>
    <property type="match status" value="1"/>
</dbReference>
<keyword evidence="7 15" id="KW-0479">Metal-binding</keyword>
<keyword evidence="12" id="KW-0585">Phenylalanine catabolism</keyword>
<evidence type="ECO:0000259" key="16">
    <source>
        <dbReference type="PROSITE" id="PS50404"/>
    </source>
</evidence>
<dbReference type="InterPro" id="IPR036462">
    <property type="entry name" value="Fumarylacetoacetase_N_sf"/>
</dbReference>
<feature type="binding site" evidence="15">
    <location>
        <position position="203"/>
    </location>
    <ligand>
        <name>Ca(2+)</name>
        <dbReference type="ChEBI" id="CHEBI:29108"/>
    </ligand>
</feature>
<keyword evidence="9 15" id="KW-0106">Calcium</keyword>
<dbReference type="OrthoDB" id="38118at2759"/>
<dbReference type="Pfam" id="PF02798">
    <property type="entry name" value="GST_N"/>
    <property type="match status" value="1"/>
</dbReference>
<feature type="binding site" evidence="14">
    <location>
        <position position="246"/>
    </location>
    <ligand>
        <name>substrate</name>
    </ligand>
</feature>
<feature type="binding site" evidence="15">
    <location>
        <position position="125"/>
    </location>
    <ligand>
        <name>Ca(2+)</name>
        <dbReference type="ChEBI" id="CHEBI:29108"/>
    </ligand>
</feature>
<sequence length="659" mass="72826">MTTCCGINIPDDSDFSLSNLPLGVVSFQDAPPRCATILGNTVIDLSVLEEAGLFETVPGLSCNVFNQSTLNSFIEHPRPVWRAFRQRLHELFSQEQLSSPLCAAAFHNVQTVQCHLPVSIGDYTDFYSSREHATNVGIMFRGKDNALQPNWLHLPVGYHGRSSTVFVSGHDVVRPCGQLQKDAEDPNQGSVYGPCRLLDFELEMAAVVGGPPNTSGPLTMEQAKERVFGFVLMNDWSARDLQKWEYVPLGPFTAKNFATTISPWIVMTAALEPFTAPTSAGKQEDPVPLEYLQDPTYSSYDICLTVAIQSEVQTQPHTISTSNFKNMYWNPAQQLVHHAVSGCIMRAGDLLGSGTISGQTPDSYGSMLELSWKGSKEVNVGDEVRKFLKDGDTVVMRGHCQIPNGGRVGFGDCSGKVLPANTKLPACCVTPNERYTEFKLYGYWRSSSTWRVRIALAAKGISYVTIPVNLLEAEQTKPEFVAKSPMGQIPLLEVTDSQTGKTLRLSQSLAIIDFLENEFPHKRCLTPKDGRDRYAALEMVQIINSGTHPMQNFPYTRELEKQSNGTITAEELGRAANEKGLAALETLVTKRQRQGPYCLGTFSPSIVDAVMVPQMYNARRFNVDVDTICPTLVQIDALCQQHPWFKDSHPCNQPDAPSE</sequence>
<dbReference type="Gene3D" id="3.90.850.10">
    <property type="entry name" value="Fumarylacetoacetase-like, C-terminal domain"/>
    <property type="match status" value="1"/>
</dbReference>
<evidence type="ECO:0000256" key="5">
    <source>
        <dbReference type="ARBA" id="ARBA00010211"/>
    </source>
</evidence>
<proteinExistence type="inferred from homology"/>
<evidence type="ECO:0000256" key="12">
    <source>
        <dbReference type="ARBA" id="ARBA00023232"/>
    </source>
</evidence>
<dbReference type="NCBIfam" id="TIGR01266">
    <property type="entry name" value="fum_ac_acetase"/>
    <property type="match status" value="1"/>
</dbReference>
<evidence type="ECO:0000256" key="2">
    <source>
        <dbReference type="ARBA" id="ARBA00001946"/>
    </source>
</evidence>
<comment type="similarity">
    <text evidence="5">Belongs to the FAH family.</text>
</comment>
<dbReference type="GO" id="GO:0004334">
    <property type="term" value="F:fumarylacetoacetase activity"/>
    <property type="evidence" value="ECO:0007669"/>
    <property type="project" value="UniProtKB-EC"/>
</dbReference>